<dbReference type="PRINTS" id="PR00344">
    <property type="entry name" value="BCTRLSENSOR"/>
</dbReference>
<comment type="caution">
    <text evidence="18">The sequence shown here is derived from an EMBL/GenBank/DDBJ whole genome shotgun (WGS) entry which is preliminary data.</text>
</comment>
<keyword evidence="14" id="KW-0175">Coiled coil</keyword>
<comment type="catalytic activity">
    <reaction evidence="1">
        <text>ATP + protein L-histidine = ADP + protein N-phospho-L-histidine.</text>
        <dbReference type="EC" id="2.7.13.3"/>
    </reaction>
</comment>
<dbReference type="SMART" id="SM00304">
    <property type="entry name" value="HAMP"/>
    <property type="match status" value="1"/>
</dbReference>
<feature type="coiled-coil region" evidence="14">
    <location>
        <begin position="225"/>
        <end position="252"/>
    </location>
</feature>
<dbReference type="GO" id="GO:0000155">
    <property type="term" value="F:phosphorelay sensor kinase activity"/>
    <property type="evidence" value="ECO:0007669"/>
    <property type="project" value="InterPro"/>
</dbReference>
<dbReference type="OrthoDB" id="9792991at2"/>
<dbReference type="InterPro" id="IPR003594">
    <property type="entry name" value="HATPase_dom"/>
</dbReference>
<dbReference type="GO" id="GO:0005524">
    <property type="term" value="F:ATP binding"/>
    <property type="evidence" value="ECO:0007669"/>
    <property type="project" value="UniProtKB-KW"/>
</dbReference>
<evidence type="ECO:0000256" key="15">
    <source>
        <dbReference type="SAM" id="Phobius"/>
    </source>
</evidence>
<accession>A0A3D9I298</accession>
<dbReference type="InterPro" id="IPR003661">
    <property type="entry name" value="HisK_dim/P_dom"/>
</dbReference>
<dbReference type="EC" id="2.7.13.3" evidence="3"/>
<evidence type="ECO:0000256" key="13">
    <source>
        <dbReference type="ARBA" id="ARBA00023136"/>
    </source>
</evidence>
<dbReference type="InterPro" id="IPR036097">
    <property type="entry name" value="HisK_dim/P_sf"/>
</dbReference>
<dbReference type="AlphaFoldDB" id="A0A3D9I298"/>
<dbReference type="InterPro" id="IPR036890">
    <property type="entry name" value="HATPase_C_sf"/>
</dbReference>
<dbReference type="InterPro" id="IPR005467">
    <property type="entry name" value="His_kinase_dom"/>
</dbReference>
<feature type="transmembrane region" description="Helical" evidence="15">
    <location>
        <begin position="7"/>
        <end position="25"/>
    </location>
</feature>
<dbReference type="GO" id="GO:0005886">
    <property type="term" value="C:plasma membrane"/>
    <property type="evidence" value="ECO:0007669"/>
    <property type="project" value="UniProtKB-SubCell"/>
</dbReference>
<evidence type="ECO:0000256" key="6">
    <source>
        <dbReference type="ARBA" id="ARBA00022679"/>
    </source>
</evidence>
<evidence type="ECO:0000256" key="8">
    <source>
        <dbReference type="ARBA" id="ARBA00022741"/>
    </source>
</evidence>
<evidence type="ECO:0000256" key="2">
    <source>
        <dbReference type="ARBA" id="ARBA00004651"/>
    </source>
</evidence>
<dbReference type="CDD" id="cd00075">
    <property type="entry name" value="HATPase"/>
    <property type="match status" value="1"/>
</dbReference>
<evidence type="ECO:0000256" key="9">
    <source>
        <dbReference type="ARBA" id="ARBA00022777"/>
    </source>
</evidence>
<keyword evidence="4" id="KW-1003">Cell membrane</keyword>
<feature type="domain" description="HAMP" evidence="17">
    <location>
        <begin position="185"/>
        <end position="237"/>
    </location>
</feature>
<keyword evidence="13 15" id="KW-0472">Membrane</keyword>
<dbReference type="SUPFAM" id="SSF55874">
    <property type="entry name" value="ATPase domain of HSP90 chaperone/DNA topoisomerase II/histidine kinase"/>
    <property type="match status" value="1"/>
</dbReference>
<dbReference type="Gene3D" id="1.10.287.130">
    <property type="match status" value="1"/>
</dbReference>
<proteinExistence type="predicted"/>
<dbReference type="InterPro" id="IPR003660">
    <property type="entry name" value="HAMP_dom"/>
</dbReference>
<dbReference type="Pfam" id="PF00672">
    <property type="entry name" value="HAMP"/>
    <property type="match status" value="1"/>
</dbReference>
<organism evidence="18 19">
    <name type="scientific">Cohnella lupini</name>
    <dbReference type="NCBI Taxonomy" id="1294267"/>
    <lineage>
        <taxon>Bacteria</taxon>
        <taxon>Bacillati</taxon>
        <taxon>Bacillota</taxon>
        <taxon>Bacilli</taxon>
        <taxon>Bacillales</taxon>
        <taxon>Paenibacillaceae</taxon>
        <taxon>Cohnella</taxon>
    </lineage>
</organism>
<evidence type="ECO:0000256" key="12">
    <source>
        <dbReference type="ARBA" id="ARBA00023012"/>
    </source>
</evidence>
<dbReference type="Gene3D" id="3.30.565.10">
    <property type="entry name" value="Histidine kinase-like ATPase, C-terminal domain"/>
    <property type="match status" value="1"/>
</dbReference>
<keyword evidence="11 15" id="KW-1133">Transmembrane helix</keyword>
<evidence type="ECO:0000256" key="7">
    <source>
        <dbReference type="ARBA" id="ARBA00022692"/>
    </source>
</evidence>
<feature type="transmembrane region" description="Helical" evidence="15">
    <location>
        <begin position="161"/>
        <end position="184"/>
    </location>
</feature>
<feature type="domain" description="Histidine kinase" evidence="16">
    <location>
        <begin position="252"/>
        <end position="469"/>
    </location>
</feature>
<dbReference type="Gene3D" id="6.10.340.10">
    <property type="match status" value="1"/>
</dbReference>
<dbReference type="RefSeq" id="WP_115994722.1">
    <property type="nucleotide sequence ID" value="NZ_QRDY01000016.1"/>
</dbReference>
<dbReference type="PANTHER" id="PTHR45528">
    <property type="entry name" value="SENSOR HISTIDINE KINASE CPXA"/>
    <property type="match status" value="1"/>
</dbReference>
<keyword evidence="5" id="KW-0597">Phosphoprotein</keyword>
<name>A0A3D9I298_9BACL</name>
<dbReference type="CDD" id="cd00082">
    <property type="entry name" value="HisKA"/>
    <property type="match status" value="1"/>
</dbReference>
<dbReference type="Proteomes" id="UP000256869">
    <property type="component" value="Unassembled WGS sequence"/>
</dbReference>
<sequence length="481" mass="55243">MKSRTKLWLMMLFGAVGSIVLFFTISPLTGRIWNPGYDLQTFTSISQEALTAIERQQAYSWPEVQPILEDVLRPYPEIRLEWLDEDGSTLFDTSGETNTYDFRQLADRVVHMPDHLWSKNEPITLAYSVVHDNRPYYLLLSLSGEDMKSGQMYFFLRTNKALMAFILPLLLAMLFPYLLSLWFFSSTNRRIRKLNVAVNKIGIRSDLIVLKDESRDEVGQLTRHYNSMAKRIQSQAAEIEQFENRRKVLLSNLSHDLRTPLTMILGYAETIRTGAYKDENELQSGTKIILQRSRYMDKLLDQLLDIARYEQHVPQLERASHNLSELMRKVAADYLLFLDGKNVVVEADIPDADIEVMIDAPLIERALRNLMDNAVRYGEEGHYLGIGLAEEEGNVILSVINRGKGVATEYRERIFERFYRVDGGRKGEGLGIGLSIVKEIAESHGGSVRLLDNVGRTETVFQLRLPKGLSHKRYSEQLQTR</sequence>
<dbReference type="SUPFAM" id="SSF47384">
    <property type="entry name" value="Homodimeric domain of signal transducing histidine kinase"/>
    <property type="match status" value="1"/>
</dbReference>
<reference evidence="18 19" key="1">
    <citation type="submission" date="2018-07" db="EMBL/GenBank/DDBJ databases">
        <title>Genomic Encyclopedia of Type Strains, Phase III (KMG-III): the genomes of soil and plant-associated and newly described type strains.</title>
        <authorList>
            <person name="Whitman W."/>
        </authorList>
    </citation>
    <scope>NUCLEOTIDE SEQUENCE [LARGE SCALE GENOMIC DNA]</scope>
    <source>
        <strain evidence="18 19">CECT 8236</strain>
    </source>
</reference>
<evidence type="ECO:0000256" key="5">
    <source>
        <dbReference type="ARBA" id="ARBA00022553"/>
    </source>
</evidence>
<evidence type="ECO:0000256" key="3">
    <source>
        <dbReference type="ARBA" id="ARBA00012438"/>
    </source>
</evidence>
<evidence type="ECO:0000256" key="14">
    <source>
        <dbReference type="SAM" id="Coils"/>
    </source>
</evidence>
<comment type="subcellular location">
    <subcellularLocation>
        <location evidence="2">Cell membrane</location>
        <topology evidence="2">Multi-pass membrane protein</topology>
    </subcellularLocation>
</comment>
<evidence type="ECO:0000259" key="17">
    <source>
        <dbReference type="PROSITE" id="PS50885"/>
    </source>
</evidence>
<dbReference type="Pfam" id="PF02518">
    <property type="entry name" value="HATPase_c"/>
    <property type="match status" value="1"/>
</dbReference>
<dbReference type="SMART" id="SM00388">
    <property type="entry name" value="HisKA"/>
    <property type="match status" value="1"/>
</dbReference>
<gene>
    <name evidence="18" type="ORF">DFP95_11686</name>
</gene>
<evidence type="ECO:0000256" key="1">
    <source>
        <dbReference type="ARBA" id="ARBA00000085"/>
    </source>
</evidence>
<dbReference type="CDD" id="cd06225">
    <property type="entry name" value="HAMP"/>
    <property type="match status" value="1"/>
</dbReference>
<keyword evidence="7 15" id="KW-0812">Transmembrane</keyword>
<evidence type="ECO:0000256" key="11">
    <source>
        <dbReference type="ARBA" id="ARBA00022989"/>
    </source>
</evidence>
<dbReference type="EMBL" id="QRDY01000016">
    <property type="protein sequence ID" value="RED55760.1"/>
    <property type="molecule type" value="Genomic_DNA"/>
</dbReference>
<keyword evidence="12" id="KW-0902">Two-component regulatory system</keyword>
<dbReference type="Pfam" id="PF00512">
    <property type="entry name" value="HisKA"/>
    <property type="match status" value="1"/>
</dbReference>
<evidence type="ECO:0000256" key="4">
    <source>
        <dbReference type="ARBA" id="ARBA00022475"/>
    </source>
</evidence>
<dbReference type="PROSITE" id="PS50885">
    <property type="entry name" value="HAMP"/>
    <property type="match status" value="1"/>
</dbReference>
<keyword evidence="10" id="KW-0067">ATP-binding</keyword>
<dbReference type="PANTHER" id="PTHR45528:SF1">
    <property type="entry name" value="SENSOR HISTIDINE KINASE CPXA"/>
    <property type="match status" value="1"/>
</dbReference>
<keyword evidence="6" id="KW-0808">Transferase</keyword>
<dbReference type="SMART" id="SM00387">
    <property type="entry name" value="HATPase_c"/>
    <property type="match status" value="1"/>
</dbReference>
<dbReference type="PROSITE" id="PS50109">
    <property type="entry name" value="HIS_KIN"/>
    <property type="match status" value="1"/>
</dbReference>
<evidence type="ECO:0000313" key="18">
    <source>
        <dbReference type="EMBL" id="RED55760.1"/>
    </source>
</evidence>
<protein>
    <recommendedName>
        <fullName evidence="3">histidine kinase</fullName>
        <ecNumber evidence="3">2.7.13.3</ecNumber>
    </recommendedName>
</protein>
<dbReference type="FunFam" id="1.10.287.130:FF:000001">
    <property type="entry name" value="Two-component sensor histidine kinase"/>
    <property type="match status" value="1"/>
</dbReference>
<evidence type="ECO:0000313" key="19">
    <source>
        <dbReference type="Proteomes" id="UP000256869"/>
    </source>
</evidence>
<keyword evidence="9" id="KW-0418">Kinase</keyword>
<keyword evidence="8" id="KW-0547">Nucleotide-binding</keyword>
<evidence type="ECO:0000256" key="10">
    <source>
        <dbReference type="ARBA" id="ARBA00022840"/>
    </source>
</evidence>
<dbReference type="InterPro" id="IPR050398">
    <property type="entry name" value="HssS/ArlS-like"/>
</dbReference>
<evidence type="ECO:0000259" key="16">
    <source>
        <dbReference type="PROSITE" id="PS50109"/>
    </source>
</evidence>
<dbReference type="InterPro" id="IPR004358">
    <property type="entry name" value="Sig_transdc_His_kin-like_C"/>
</dbReference>
<keyword evidence="19" id="KW-1185">Reference proteome</keyword>